<protein>
    <recommendedName>
        <fullName evidence="1 9">Isoleucine--tRNA ligase</fullName>
        <ecNumber evidence="1 9">6.1.1.5</ecNumber>
    </recommendedName>
</protein>
<dbReference type="InterPro" id="IPR009080">
    <property type="entry name" value="tRNAsynth_Ia_anticodon-bd"/>
</dbReference>
<dbReference type="EMBL" id="LBUP01000001">
    <property type="protein sequence ID" value="KKQ67147.1"/>
    <property type="molecule type" value="Genomic_DNA"/>
</dbReference>
<name>A0A0G0JK06_9BACT</name>
<dbReference type="Pfam" id="PF08264">
    <property type="entry name" value="Anticodon_1"/>
    <property type="match status" value="1"/>
</dbReference>
<dbReference type="GO" id="GO:0002161">
    <property type="term" value="F:aminoacyl-tRNA deacylase activity"/>
    <property type="evidence" value="ECO:0007669"/>
    <property type="project" value="InterPro"/>
</dbReference>
<evidence type="ECO:0000313" key="13">
    <source>
        <dbReference type="Proteomes" id="UP000034235"/>
    </source>
</evidence>
<dbReference type="InterPro" id="IPR009008">
    <property type="entry name" value="Val/Leu/Ile-tRNA-synth_edit"/>
</dbReference>
<dbReference type="CDD" id="cd00818">
    <property type="entry name" value="IleRS_core"/>
    <property type="match status" value="1"/>
</dbReference>
<evidence type="ECO:0000256" key="7">
    <source>
        <dbReference type="ARBA" id="ARBA00025217"/>
    </source>
</evidence>
<dbReference type="PATRIC" id="fig|1618422.5.peg.77"/>
<comment type="catalytic activity">
    <reaction evidence="8">
        <text>tRNA(Ile) + L-isoleucine + ATP = L-isoleucyl-tRNA(Ile) + AMP + diphosphate</text>
        <dbReference type="Rhea" id="RHEA:11060"/>
        <dbReference type="Rhea" id="RHEA-COMP:9666"/>
        <dbReference type="Rhea" id="RHEA-COMP:9695"/>
        <dbReference type="ChEBI" id="CHEBI:30616"/>
        <dbReference type="ChEBI" id="CHEBI:33019"/>
        <dbReference type="ChEBI" id="CHEBI:58045"/>
        <dbReference type="ChEBI" id="CHEBI:78442"/>
        <dbReference type="ChEBI" id="CHEBI:78528"/>
        <dbReference type="ChEBI" id="CHEBI:456215"/>
        <dbReference type="EC" id="6.1.1.5"/>
    </reaction>
</comment>
<dbReference type="PRINTS" id="PR00984">
    <property type="entry name" value="TRNASYNTHILE"/>
</dbReference>
<dbReference type="GO" id="GO:0000049">
    <property type="term" value="F:tRNA binding"/>
    <property type="evidence" value="ECO:0007669"/>
    <property type="project" value="InterPro"/>
</dbReference>
<feature type="domain" description="Aminoacyl-tRNA synthetase class Ia" evidence="10">
    <location>
        <begin position="19"/>
        <end position="632"/>
    </location>
</feature>
<keyword evidence="2 12" id="KW-0436">Ligase</keyword>
<dbReference type="SUPFAM" id="SSF52374">
    <property type="entry name" value="Nucleotidylyl transferase"/>
    <property type="match status" value="1"/>
</dbReference>
<evidence type="ECO:0000256" key="3">
    <source>
        <dbReference type="ARBA" id="ARBA00022741"/>
    </source>
</evidence>
<dbReference type="InterPro" id="IPR013155">
    <property type="entry name" value="M/V/L/I-tRNA-synth_anticd-bd"/>
</dbReference>
<dbReference type="Gene3D" id="1.10.730.10">
    <property type="entry name" value="Isoleucyl-tRNA Synthetase, Domain 1"/>
    <property type="match status" value="1"/>
</dbReference>
<dbReference type="InterPro" id="IPR033709">
    <property type="entry name" value="Anticodon_Ile_ABEc"/>
</dbReference>
<evidence type="ECO:0000313" key="12">
    <source>
        <dbReference type="EMBL" id="KKQ67147.1"/>
    </source>
</evidence>
<accession>A0A0G0JK06</accession>
<comment type="function">
    <text evidence="7">Catalyzes the attachment of isoleucine to tRNA(Ile). As IleRS can inadvertently accommodate and process structurally similar amino acids such as valine, to avoid such errors it has two additional distinct tRNA(Ile)-dependent editing activities. One activity is designated as 'pretransfer' editing and involves the hydrolysis of activated Val-AMP. The other activity is designated 'posttransfer' editing and involves deacylation of mischarged Val-tRNA(Ile).</text>
</comment>
<evidence type="ECO:0000256" key="6">
    <source>
        <dbReference type="ARBA" id="ARBA00023146"/>
    </source>
</evidence>
<keyword evidence="4" id="KW-0067">ATP-binding</keyword>
<proteinExistence type="predicted"/>
<dbReference type="SUPFAM" id="SSF47323">
    <property type="entry name" value="Anticodon-binding domain of a subclass of class I aminoacyl-tRNA synthetases"/>
    <property type="match status" value="1"/>
</dbReference>
<evidence type="ECO:0000256" key="9">
    <source>
        <dbReference type="NCBIfam" id="TIGR00392"/>
    </source>
</evidence>
<dbReference type="Proteomes" id="UP000034235">
    <property type="component" value="Unassembled WGS sequence"/>
</dbReference>
<dbReference type="Gene3D" id="3.40.50.620">
    <property type="entry name" value="HUPs"/>
    <property type="match status" value="2"/>
</dbReference>
<keyword evidence="3" id="KW-0547">Nucleotide-binding</keyword>
<organism evidence="12 13">
    <name type="scientific">Candidatus Daviesbacteria bacterium GW2011_GWA2_38_24</name>
    <dbReference type="NCBI Taxonomy" id="1618422"/>
    <lineage>
        <taxon>Bacteria</taxon>
        <taxon>Candidatus Daviesiibacteriota</taxon>
    </lineage>
</organism>
<dbReference type="InterPro" id="IPR002301">
    <property type="entry name" value="Ile-tRNA-ligase"/>
</dbReference>
<dbReference type="GO" id="GO:0005524">
    <property type="term" value="F:ATP binding"/>
    <property type="evidence" value="ECO:0007669"/>
    <property type="project" value="UniProtKB-KW"/>
</dbReference>
<dbReference type="GO" id="GO:0004822">
    <property type="term" value="F:isoleucine-tRNA ligase activity"/>
    <property type="evidence" value="ECO:0007669"/>
    <property type="project" value="UniProtKB-UniRule"/>
</dbReference>
<evidence type="ECO:0000259" key="10">
    <source>
        <dbReference type="Pfam" id="PF00133"/>
    </source>
</evidence>
<keyword evidence="6" id="KW-0030">Aminoacyl-tRNA synthetase</keyword>
<dbReference type="PANTHER" id="PTHR42780:SF1">
    <property type="entry name" value="ISOLEUCINE--TRNA LIGASE, CYTOPLASMIC"/>
    <property type="match status" value="1"/>
</dbReference>
<evidence type="ECO:0000259" key="11">
    <source>
        <dbReference type="Pfam" id="PF08264"/>
    </source>
</evidence>
<reference evidence="12 13" key="1">
    <citation type="journal article" date="2015" name="Nature">
        <title>rRNA introns, odd ribosomes, and small enigmatic genomes across a large radiation of phyla.</title>
        <authorList>
            <person name="Brown C.T."/>
            <person name="Hug L.A."/>
            <person name="Thomas B.C."/>
            <person name="Sharon I."/>
            <person name="Castelle C.J."/>
            <person name="Singh A."/>
            <person name="Wilkins M.J."/>
            <person name="Williams K.H."/>
            <person name="Banfield J.F."/>
        </authorList>
    </citation>
    <scope>NUCLEOTIDE SEQUENCE [LARGE SCALE GENOMIC DNA]</scope>
</reference>
<evidence type="ECO:0000256" key="5">
    <source>
        <dbReference type="ARBA" id="ARBA00022917"/>
    </source>
</evidence>
<keyword evidence="5" id="KW-0648">Protein biosynthesis</keyword>
<dbReference type="GO" id="GO:0005737">
    <property type="term" value="C:cytoplasm"/>
    <property type="evidence" value="ECO:0007669"/>
    <property type="project" value="UniProtKB-UniRule"/>
</dbReference>
<dbReference type="CDD" id="cd07961">
    <property type="entry name" value="Anticodon_Ia_Ile_ABEc"/>
    <property type="match status" value="1"/>
</dbReference>
<evidence type="ECO:0000256" key="2">
    <source>
        <dbReference type="ARBA" id="ARBA00022598"/>
    </source>
</evidence>
<dbReference type="SUPFAM" id="SSF50677">
    <property type="entry name" value="ValRS/IleRS/LeuRS editing domain"/>
    <property type="match status" value="1"/>
</dbReference>
<dbReference type="AlphaFoldDB" id="A0A0G0JK06"/>
<evidence type="ECO:0000256" key="8">
    <source>
        <dbReference type="ARBA" id="ARBA00048359"/>
    </source>
</evidence>
<feature type="domain" description="Methionyl/Valyl/Leucyl/Isoleucyl-tRNA synthetase anticodon-binding" evidence="11">
    <location>
        <begin position="683"/>
        <end position="829"/>
    </location>
</feature>
<dbReference type="GO" id="GO:0006428">
    <property type="term" value="P:isoleucyl-tRNA aminoacylation"/>
    <property type="evidence" value="ECO:0007669"/>
    <property type="project" value="UniProtKB-UniRule"/>
</dbReference>
<dbReference type="InterPro" id="IPR023586">
    <property type="entry name" value="Ile-tRNA-ligase_type2"/>
</dbReference>
<dbReference type="NCBIfam" id="TIGR00392">
    <property type="entry name" value="ileS"/>
    <property type="match status" value="1"/>
</dbReference>
<dbReference type="InterPro" id="IPR002300">
    <property type="entry name" value="aa-tRNA-synth_Ia"/>
</dbReference>
<gene>
    <name evidence="12" type="ORF">US86_C0001G0074</name>
</gene>
<dbReference type="PANTHER" id="PTHR42780">
    <property type="entry name" value="SOLEUCYL-TRNA SYNTHETASE"/>
    <property type="match status" value="1"/>
</dbReference>
<sequence length="939" mass="108577">MAFKAVSSQVNFPELEENTLKFWKDNNIFEKSITSRPEDRKWTFLDGPPFITGLPHYGSLLVSMPKDLFPRYYTMMGYRVRRVWGWDVHGLPAENKVENKLNIKRKKDIEEVVGIKKFIEECRAYVSQTSAEWEWYIDHIGRWVDFKNAYKTMDLSYMESVMWVFKQMYDKGYIYKGLRVSLYCPHCSTPISNFEVAMDPENYQVITEPAVTYKYKLREERDTYLLAWSTTPWNKIATPALAVNPDLAYVKVKQGDEHYILGKETLKVLKSEPYEIVDEFKGKDLIGKEFEPHYHYYPIERGKKAFEVVGGDFVTAEEGTGIVTIAAYGEEDLNLMQKENIQIVLHVDEEGRLKDDVPSWGGMYYLDVNEKVNEDLKSRGLIYKIEDYSHSVAHCWRCHTQLFYAPQDAWYVDVQKLKPELKKNNEVINWFPKHFKYGRFLKSMEAAPDWCISRSRYWGSPVPVWECECGERIVPGSIKELEDLSGQKVTDLHKPEIDEIKTKCPKCDKFASRVPEVLDSWIEAGSASFAERHFPFDKKLRLEDFFPPDFIVEYTGQIRAWFYVVHVIATALFDSPGFKNVVVTGVVLGTDGRKMSKNYGNYPDPKGLMQTYGGDALRIYLMGSPVMRGEDISFSNEGVPEVIRGFMLILWNSYKFFIDYANLFEWDCKKHGNVKKEQLTVLDRWILARLTELTLNLHQAFKTFDTPLLSKILKDFVVNDLSTWYIRRIRDRVSGEDESDRNVCLSVLFGVLVTYSKLLAPLAPFIAEELYKNLTDEESVHLADYPLGDKSLLDLQLMADMVLVRKIVEQGHAKRKDANIKLRQPLSKVVYSSEHKLSEDLEEITAQELNVKSVEFGGETKDVEVTLDTTITPQLQEEGEARELMRKVQQLRKDAGLTLSDKTKIKAPSWPKRYEEMILRGTASVGISKGQSLEVIKVS</sequence>
<comment type="caution">
    <text evidence="12">The sequence shown here is derived from an EMBL/GenBank/DDBJ whole genome shotgun (WGS) entry which is preliminary data.</text>
</comment>
<dbReference type="InterPro" id="IPR014729">
    <property type="entry name" value="Rossmann-like_a/b/a_fold"/>
</dbReference>
<evidence type="ECO:0000256" key="1">
    <source>
        <dbReference type="ARBA" id="ARBA00013165"/>
    </source>
</evidence>
<dbReference type="Pfam" id="PF00133">
    <property type="entry name" value="tRNA-synt_1"/>
    <property type="match status" value="1"/>
</dbReference>
<dbReference type="EC" id="6.1.1.5" evidence="1 9"/>
<evidence type="ECO:0000256" key="4">
    <source>
        <dbReference type="ARBA" id="ARBA00022840"/>
    </source>
</evidence>